<keyword evidence="3" id="KW-1185">Reference proteome</keyword>
<dbReference type="RefSeq" id="XP_007770531.1">
    <property type="nucleotide sequence ID" value="XM_007772341.1"/>
</dbReference>
<dbReference type="AlphaFoldDB" id="A0A5M3MJ23"/>
<sequence length="320" mass="35083">MAPTPYSRSTYPRSPYLCSPPNSPALVSNLDGVHAPSEGPSTAPPLSTDIMPPSSYQVFPSTEQPALPALTDQPCPILSFPACAQPPSDPLHLFAFLPKKPVYAVDCNVAAPSPRLLLHVSIDAALTLPLVDLIAEAAVELFTNFPDYRINFQEMVQVAVHNEVLNIYNNKDLTRFFQQCAGQEMHQQIELARARIATANSAHARMDGKTVETATSLLNVSQQFSHLPTDPRDASHSENIGYTNSRRVNKDRLPFATYITPHAPSEPPYYWVPYGYAIGVFSKLVWSGGQGLVGHEVSSLEEALNALENVLREGHFSLIH</sequence>
<organism evidence="2 3">
    <name type="scientific">Coniophora puteana (strain RWD-64-598)</name>
    <name type="common">Brown rot fungus</name>
    <dbReference type="NCBI Taxonomy" id="741705"/>
    <lineage>
        <taxon>Eukaryota</taxon>
        <taxon>Fungi</taxon>
        <taxon>Dikarya</taxon>
        <taxon>Basidiomycota</taxon>
        <taxon>Agaricomycotina</taxon>
        <taxon>Agaricomycetes</taxon>
        <taxon>Agaricomycetidae</taxon>
        <taxon>Boletales</taxon>
        <taxon>Coniophorineae</taxon>
        <taxon>Coniophoraceae</taxon>
        <taxon>Coniophora</taxon>
    </lineage>
</organism>
<evidence type="ECO:0000256" key="1">
    <source>
        <dbReference type="SAM" id="MobiDB-lite"/>
    </source>
</evidence>
<feature type="region of interest" description="Disordered" evidence="1">
    <location>
        <begin position="28"/>
        <end position="47"/>
    </location>
</feature>
<protein>
    <submittedName>
        <fullName evidence="2">Uncharacterized protein</fullName>
    </submittedName>
</protein>
<accession>A0A5M3MJ23</accession>
<dbReference type="GeneID" id="19209264"/>
<name>A0A5M3MJ23_CONPW</name>
<proteinExistence type="predicted"/>
<dbReference type="EMBL" id="JH711581">
    <property type="protein sequence ID" value="EIW79113.1"/>
    <property type="molecule type" value="Genomic_DNA"/>
</dbReference>
<dbReference type="KEGG" id="cput:CONPUDRAFT_74628"/>
<reference evidence="3" key="1">
    <citation type="journal article" date="2012" name="Science">
        <title>The Paleozoic origin of enzymatic lignin decomposition reconstructed from 31 fungal genomes.</title>
        <authorList>
            <person name="Floudas D."/>
            <person name="Binder M."/>
            <person name="Riley R."/>
            <person name="Barry K."/>
            <person name="Blanchette R.A."/>
            <person name="Henrissat B."/>
            <person name="Martinez A.T."/>
            <person name="Otillar R."/>
            <person name="Spatafora J.W."/>
            <person name="Yadav J.S."/>
            <person name="Aerts A."/>
            <person name="Benoit I."/>
            <person name="Boyd A."/>
            <person name="Carlson A."/>
            <person name="Copeland A."/>
            <person name="Coutinho P.M."/>
            <person name="de Vries R.P."/>
            <person name="Ferreira P."/>
            <person name="Findley K."/>
            <person name="Foster B."/>
            <person name="Gaskell J."/>
            <person name="Glotzer D."/>
            <person name="Gorecki P."/>
            <person name="Heitman J."/>
            <person name="Hesse C."/>
            <person name="Hori C."/>
            <person name="Igarashi K."/>
            <person name="Jurgens J.A."/>
            <person name="Kallen N."/>
            <person name="Kersten P."/>
            <person name="Kohler A."/>
            <person name="Kuees U."/>
            <person name="Kumar T.K.A."/>
            <person name="Kuo A."/>
            <person name="LaButti K."/>
            <person name="Larrondo L.F."/>
            <person name="Lindquist E."/>
            <person name="Ling A."/>
            <person name="Lombard V."/>
            <person name="Lucas S."/>
            <person name="Lundell T."/>
            <person name="Martin R."/>
            <person name="McLaughlin D.J."/>
            <person name="Morgenstern I."/>
            <person name="Morin E."/>
            <person name="Murat C."/>
            <person name="Nagy L.G."/>
            <person name="Nolan M."/>
            <person name="Ohm R.A."/>
            <person name="Patyshakuliyeva A."/>
            <person name="Rokas A."/>
            <person name="Ruiz-Duenas F.J."/>
            <person name="Sabat G."/>
            <person name="Salamov A."/>
            <person name="Samejima M."/>
            <person name="Schmutz J."/>
            <person name="Slot J.C."/>
            <person name="St John F."/>
            <person name="Stenlid J."/>
            <person name="Sun H."/>
            <person name="Sun S."/>
            <person name="Syed K."/>
            <person name="Tsang A."/>
            <person name="Wiebenga A."/>
            <person name="Young D."/>
            <person name="Pisabarro A."/>
            <person name="Eastwood D.C."/>
            <person name="Martin F."/>
            <person name="Cullen D."/>
            <person name="Grigoriev I.V."/>
            <person name="Hibbett D.S."/>
        </authorList>
    </citation>
    <scope>NUCLEOTIDE SEQUENCE [LARGE SCALE GENOMIC DNA]</scope>
    <source>
        <strain evidence="3">RWD-64-598 SS2</strain>
    </source>
</reference>
<evidence type="ECO:0000313" key="2">
    <source>
        <dbReference type="EMBL" id="EIW79113.1"/>
    </source>
</evidence>
<comment type="caution">
    <text evidence="2">The sequence shown here is derived from an EMBL/GenBank/DDBJ whole genome shotgun (WGS) entry which is preliminary data.</text>
</comment>
<evidence type="ECO:0000313" key="3">
    <source>
        <dbReference type="Proteomes" id="UP000053558"/>
    </source>
</evidence>
<gene>
    <name evidence="2" type="ORF">CONPUDRAFT_74628</name>
</gene>
<dbReference type="Proteomes" id="UP000053558">
    <property type="component" value="Unassembled WGS sequence"/>
</dbReference>